<gene>
    <name evidence="2" type="ORF">GCM10008935_03190</name>
</gene>
<sequence>MNEQAVFQQVSFWRENLTKLLDSMTEEELDRISSGFNNNPRWNIGHSIVTWDGVITNALGQESQLPSHYPALFARGTSPKEWGENVPSKEELLEQVKQHGKRMEELASGKLGEPLGFEMLHLKTIEEAFLFLASHEAHHIGTASAQNRAAQA</sequence>
<reference evidence="2 3" key="1">
    <citation type="journal article" date="2019" name="Int. J. Syst. Evol. Microbiol.">
        <title>The Global Catalogue of Microorganisms (GCM) 10K type strain sequencing project: providing services to taxonomists for standard genome sequencing and annotation.</title>
        <authorList>
            <consortium name="The Broad Institute Genomics Platform"/>
            <consortium name="The Broad Institute Genome Sequencing Center for Infectious Disease"/>
            <person name="Wu L."/>
            <person name="Ma J."/>
        </authorList>
    </citation>
    <scope>NUCLEOTIDE SEQUENCE [LARGE SCALE GENOMIC DNA]</scope>
    <source>
        <strain evidence="2 3">JCM 14193</strain>
    </source>
</reference>
<dbReference type="RefSeq" id="WP_343781330.1">
    <property type="nucleotide sequence ID" value="NZ_BAAACZ010000003.1"/>
</dbReference>
<dbReference type="Pfam" id="PF12867">
    <property type="entry name" value="DinB_2"/>
    <property type="match status" value="1"/>
</dbReference>
<keyword evidence="3" id="KW-1185">Reference proteome</keyword>
<evidence type="ECO:0000313" key="2">
    <source>
        <dbReference type="EMBL" id="GAA0451970.1"/>
    </source>
</evidence>
<comment type="caution">
    <text evidence="2">The sequence shown here is derived from an EMBL/GenBank/DDBJ whole genome shotgun (WGS) entry which is preliminary data.</text>
</comment>
<accession>A0ABN0ZLI1</accession>
<dbReference type="Gene3D" id="1.20.120.450">
    <property type="entry name" value="dinb family like domain"/>
    <property type="match status" value="1"/>
</dbReference>
<dbReference type="InterPro" id="IPR034660">
    <property type="entry name" value="DinB/YfiT-like"/>
</dbReference>
<dbReference type="InterPro" id="IPR024775">
    <property type="entry name" value="DinB-like"/>
</dbReference>
<evidence type="ECO:0000313" key="3">
    <source>
        <dbReference type="Proteomes" id="UP001500740"/>
    </source>
</evidence>
<feature type="domain" description="DinB-like" evidence="1">
    <location>
        <begin position="14"/>
        <end position="143"/>
    </location>
</feature>
<dbReference type="Proteomes" id="UP001500740">
    <property type="component" value="Unassembled WGS sequence"/>
</dbReference>
<evidence type="ECO:0000259" key="1">
    <source>
        <dbReference type="Pfam" id="PF12867"/>
    </source>
</evidence>
<dbReference type="EMBL" id="BAAACZ010000003">
    <property type="protein sequence ID" value="GAA0451970.1"/>
    <property type="molecule type" value="Genomic_DNA"/>
</dbReference>
<dbReference type="SUPFAM" id="SSF109854">
    <property type="entry name" value="DinB/YfiT-like putative metalloenzymes"/>
    <property type="match status" value="1"/>
</dbReference>
<proteinExistence type="predicted"/>
<name>A0ABN0ZLI1_9BACI</name>
<organism evidence="2 3">
    <name type="scientific">Alkalibacillus silvisoli</name>
    <dbReference type="NCBI Taxonomy" id="392823"/>
    <lineage>
        <taxon>Bacteria</taxon>
        <taxon>Bacillati</taxon>
        <taxon>Bacillota</taxon>
        <taxon>Bacilli</taxon>
        <taxon>Bacillales</taxon>
        <taxon>Bacillaceae</taxon>
        <taxon>Alkalibacillus</taxon>
    </lineage>
</organism>
<protein>
    <recommendedName>
        <fullName evidence="1">DinB-like domain-containing protein</fullName>
    </recommendedName>
</protein>